<comment type="similarity">
    <text evidence="2 7">Belongs to the cytochrome P450 family.</text>
</comment>
<dbReference type="PROSITE" id="PS00086">
    <property type="entry name" value="CYTOCHROME_P450"/>
    <property type="match status" value="1"/>
</dbReference>
<dbReference type="STRING" id="1036611.A0A1L9PP37"/>
<dbReference type="InterPro" id="IPR002401">
    <property type="entry name" value="Cyt_P450_E_grp-I"/>
</dbReference>
<evidence type="ECO:0000256" key="1">
    <source>
        <dbReference type="ARBA" id="ARBA00001971"/>
    </source>
</evidence>
<dbReference type="PRINTS" id="PR00463">
    <property type="entry name" value="EP450I"/>
</dbReference>
<evidence type="ECO:0000313" key="9">
    <source>
        <dbReference type="Proteomes" id="UP000184073"/>
    </source>
</evidence>
<dbReference type="PANTHER" id="PTHR24305">
    <property type="entry name" value="CYTOCHROME P450"/>
    <property type="match status" value="1"/>
</dbReference>
<keyword evidence="5 6" id="KW-0408">Iron</keyword>
<name>A0A1L9PP37_ASPVE</name>
<accession>A0A1L9PP37</accession>
<organism evidence="8 9">
    <name type="scientific">Aspergillus versicolor CBS 583.65</name>
    <dbReference type="NCBI Taxonomy" id="1036611"/>
    <lineage>
        <taxon>Eukaryota</taxon>
        <taxon>Fungi</taxon>
        <taxon>Dikarya</taxon>
        <taxon>Ascomycota</taxon>
        <taxon>Pezizomycotina</taxon>
        <taxon>Eurotiomycetes</taxon>
        <taxon>Eurotiomycetidae</taxon>
        <taxon>Eurotiales</taxon>
        <taxon>Aspergillaceae</taxon>
        <taxon>Aspergillus</taxon>
        <taxon>Aspergillus subgen. Nidulantes</taxon>
    </lineage>
</organism>
<dbReference type="PANTHER" id="PTHR24305:SF223">
    <property type="entry name" value="CYTOCHROME P450-DIT2"/>
    <property type="match status" value="1"/>
</dbReference>
<comment type="cofactor">
    <cofactor evidence="1 6">
        <name>heme</name>
        <dbReference type="ChEBI" id="CHEBI:30413"/>
    </cofactor>
</comment>
<dbReference type="GO" id="GO:0004497">
    <property type="term" value="F:monooxygenase activity"/>
    <property type="evidence" value="ECO:0007669"/>
    <property type="project" value="UniProtKB-KW"/>
</dbReference>
<feature type="binding site" description="axial binding residue" evidence="6">
    <location>
        <position position="441"/>
    </location>
    <ligand>
        <name>heme</name>
        <dbReference type="ChEBI" id="CHEBI:30413"/>
    </ligand>
    <ligandPart>
        <name>Fe</name>
        <dbReference type="ChEBI" id="CHEBI:18248"/>
    </ligandPart>
</feature>
<evidence type="ECO:0000256" key="7">
    <source>
        <dbReference type="RuleBase" id="RU000461"/>
    </source>
</evidence>
<dbReference type="PRINTS" id="PR00385">
    <property type="entry name" value="P450"/>
</dbReference>
<keyword evidence="7" id="KW-0503">Monooxygenase</keyword>
<keyword evidence="6 7" id="KW-0349">Heme</keyword>
<dbReference type="GO" id="GO:0016705">
    <property type="term" value="F:oxidoreductase activity, acting on paired donors, with incorporation or reduction of molecular oxygen"/>
    <property type="evidence" value="ECO:0007669"/>
    <property type="project" value="InterPro"/>
</dbReference>
<keyword evidence="9" id="KW-1185">Reference proteome</keyword>
<dbReference type="FunFam" id="1.10.630.10:FF:000106">
    <property type="entry name" value="Cytochrome P450-DIT2"/>
    <property type="match status" value="1"/>
</dbReference>
<dbReference type="GeneID" id="63728150"/>
<dbReference type="InterPro" id="IPR036396">
    <property type="entry name" value="Cyt_P450_sf"/>
</dbReference>
<dbReference type="CDD" id="cd11070">
    <property type="entry name" value="CYP56-like"/>
    <property type="match status" value="1"/>
</dbReference>
<keyword evidence="3 6" id="KW-0479">Metal-binding</keyword>
<evidence type="ECO:0000313" key="8">
    <source>
        <dbReference type="EMBL" id="OJJ03175.1"/>
    </source>
</evidence>
<evidence type="ECO:0000256" key="5">
    <source>
        <dbReference type="ARBA" id="ARBA00023004"/>
    </source>
</evidence>
<dbReference type="RefSeq" id="XP_040668937.1">
    <property type="nucleotide sequence ID" value="XM_040812639.1"/>
</dbReference>
<protein>
    <recommendedName>
        <fullName evidence="10">Cytochrome P450</fullName>
    </recommendedName>
</protein>
<dbReference type="GO" id="GO:0044550">
    <property type="term" value="P:secondary metabolite biosynthetic process"/>
    <property type="evidence" value="ECO:0007669"/>
    <property type="project" value="UniProtKB-ARBA"/>
</dbReference>
<keyword evidence="4 7" id="KW-0560">Oxidoreductase</keyword>
<evidence type="ECO:0000256" key="4">
    <source>
        <dbReference type="ARBA" id="ARBA00023002"/>
    </source>
</evidence>
<dbReference type="GO" id="GO:0005506">
    <property type="term" value="F:iron ion binding"/>
    <property type="evidence" value="ECO:0007669"/>
    <property type="project" value="InterPro"/>
</dbReference>
<dbReference type="SUPFAM" id="SSF48264">
    <property type="entry name" value="Cytochrome P450"/>
    <property type="match status" value="1"/>
</dbReference>
<reference evidence="9" key="1">
    <citation type="journal article" date="2017" name="Genome Biol.">
        <title>Comparative genomics reveals high biological diversity and specific adaptations in the industrially and medically important fungal genus Aspergillus.</title>
        <authorList>
            <person name="de Vries R.P."/>
            <person name="Riley R."/>
            <person name="Wiebenga A."/>
            <person name="Aguilar-Osorio G."/>
            <person name="Amillis S."/>
            <person name="Uchima C.A."/>
            <person name="Anderluh G."/>
            <person name="Asadollahi M."/>
            <person name="Askin M."/>
            <person name="Barry K."/>
            <person name="Battaglia E."/>
            <person name="Bayram O."/>
            <person name="Benocci T."/>
            <person name="Braus-Stromeyer S.A."/>
            <person name="Caldana C."/>
            <person name="Canovas D."/>
            <person name="Cerqueira G.C."/>
            <person name="Chen F."/>
            <person name="Chen W."/>
            <person name="Choi C."/>
            <person name="Clum A."/>
            <person name="Dos Santos R.A."/>
            <person name="Damasio A.R."/>
            <person name="Diallinas G."/>
            <person name="Emri T."/>
            <person name="Fekete E."/>
            <person name="Flipphi M."/>
            <person name="Freyberg S."/>
            <person name="Gallo A."/>
            <person name="Gournas C."/>
            <person name="Habgood R."/>
            <person name="Hainaut M."/>
            <person name="Harispe M.L."/>
            <person name="Henrissat B."/>
            <person name="Hilden K.S."/>
            <person name="Hope R."/>
            <person name="Hossain A."/>
            <person name="Karabika E."/>
            <person name="Karaffa L."/>
            <person name="Karanyi Z."/>
            <person name="Krasevec N."/>
            <person name="Kuo A."/>
            <person name="Kusch H."/>
            <person name="LaButti K."/>
            <person name="Lagendijk E.L."/>
            <person name="Lapidus A."/>
            <person name="Levasseur A."/>
            <person name="Lindquist E."/>
            <person name="Lipzen A."/>
            <person name="Logrieco A.F."/>
            <person name="MacCabe A."/>
            <person name="Maekelae M.R."/>
            <person name="Malavazi I."/>
            <person name="Melin P."/>
            <person name="Meyer V."/>
            <person name="Mielnichuk N."/>
            <person name="Miskei M."/>
            <person name="Molnar A.P."/>
            <person name="Mule G."/>
            <person name="Ngan C.Y."/>
            <person name="Orejas M."/>
            <person name="Orosz E."/>
            <person name="Ouedraogo J.P."/>
            <person name="Overkamp K.M."/>
            <person name="Park H.-S."/>
            <person name="Perrone G."/>
            <person name="Piumi F."/>
            <person name="Punt P.J."/>
            <person name="Ram A.F."/>
            <person name="Ramon A."/>
            <person name="Rauscher S."/>
            <person name="Record E."/>
            <person name="Riano-Pachon D.M."/>
            <person name="Robert V."/>
            <person name="Roehrig J."/>
            <person name="Ruller R."/>
            <person name="Salamov A."/>
            <person name="Salih N.S."/>
            <person name="Samson R.A."/>
            <person name="Sandor E."/>
            <person name="Sanguinetti M."/>
            <person name="Schuetze T."/>
            <person name="Sepcic K."/>
            <person name="Shelest E."/>
            <person name="Sherlock G."/>
            <person name="Sophianopoulou V."/>
            <person name="Squina F.M."/>
            <person name="Sun H."/>
            <person name="Susca A."/>
            <person name="Todd R.B."/>
            <person name="Tsang A."/>
            <person name="Unkles S.E."/>
            <person name="van de Wiele N."/>
            <person name="van Rossen-Uffink D."/>
            <person name="Oliveira J.V."/>
            <person name="Vesth T.C."/>
            <person name="Visser J."/>
            <person name="Yu J.-H."/>
            <person name="Zhou M."/>
            <person name="Andersen M.R."/>
            <person name="Archer D.B."/>
            <person name="Baker S.E."/>
            <person name="Benoit I."/>
            <person name="Brakhage A.A."/>
            <person name="Braus G.H."/>
            <person name="Fischer R."/>
            <person name="Frisvad J.C."/>
            <person name="Goldman G.H."/>
            <person name="Houbraken J."/>
            <person name="Oakley B."/>
            <person name="Pocsi I."/>
            <person name="Scazzocchio C."/>
            <person name="Seiboth B."/>
            <person name="vanKuyk P.A."/>
            <person name="Wortman J."/>
            <person name="Dyer P.S."/>
            <person name="Grigoriev I.V."/>
        </authorList>
    </citation>
    <scope>NUCLEOTIDE SEQUENCE [LARGE SCALE GENOMIC DNA]</scope>
    <source>
        <strain evidence="9">CBS 583.65</strain>
    </source>
</reference>
<dbReference type="AlphaFoldDB" id="A0A1L9PP37"/>
<gene>
    <name evidence="8" type="ORF">ASPVEDRAFT_42684</name>
</gene>
<dbReference type="Pfam" id="PF00067">
    <property type="entry name" value="p450"/>
    <property type="match status" value="1"/>
</dbReference>
<dbReference type="OrthoDB" id="1470350at2759"/>
<dbReference type="InterPro" id="IPR017972">
    <property type="entry name" value="Cyt_P450_CS"/>
</dbReference>
<dbReference type="VEuPathDB" id="FungiDB:ASPVEDRAFT_42684"/>
<dbReference type="InterPro" id="IPR050121">
    <property type="entry name" value="Cytochrome_P450_monoxygenase"/>
</dbReference>
<evidence type="ECO:0008006" key="10">
    <source>
        <dbReference type="Google" id="ProtNLM"/>
    </source>
</evidence>
<dbReference type="Gene3D" id="1.10.630.10">
    <property type="entry name" value="Cytochrome P450"/>
    <property type="match status" value="1"/>
</dbReference>
<dbReference type="GO" id="GO:0020037">
    <property type="term" value="F:heme binding"/>
    <property type="evidence" value="ECO:0007669"/>
    <property type="project" value="InterPro"/>
</dbReference>
<dbReference type="InterPro" id="IPR001128">
    <property type="entry name" value="Cyt_P450"/>
</dbReference>
<sequence length="501" mass="56726">MLLTVFILLLGLVVIVTAGLVYLFTPPRDFPKDIPTIPFYYTLLPLIQNNDQVDLYRKYLERPLTEYGAVKLFFGGRWNILVRKPEYIAEVFKHEDIYAKSGNQKKIPHGVLAEYTGDNIISAHGENWRLYTSIIKPGLQQDYDPVQIWSNSRLLVDLLLEQQVSGGSVNVNPLLQRYTLANLSEVLLGSSFETLQRPNAPLHAFQLRIKPKIFDPIFLNFPLLDHLNLPTRQEARKLVVQFTDELCNTVKRGHAACHNHEKSVPKNLGCRLLGAFETGMLTERQLRHNMISTFLAGHENPQLLLISALFLLAEHPNIQESLRAEITSLDSSEPTPQTLASLPLLNAVIYEVLRLYPPISQLINRQTKSPVLLGGKIPIPSGTYLGYNAYSTNRDITFWGASADEFKPERWGTNMDEINALFRRANAKGAFISFHGGRRACLGQKFAMLEARVALVALLGKVRWELDPGWPRMMTPAGPLYARNLRLRFYDIKTGRSDKLA</sequence>
<evidence type="ECO:0000256" key="2">
    <source>
        <dbReference type="ARBA" id="ARBA00010617"/>
    </source>
</evidence>
<dbReference type="EMBL" id="KV878130">
    <property type="protein sequence ID" value="OJJ03175.1"/>
    <property type="molecule type" value="Genomic_DNA"/>
</dbReference>
<proteinExistence type="inferred from homology"/>
<dbReference type="Proteomes" id="UP000184073">
    <property type="component" value="Unassembled WGS sequence"/>
</dbReference>
<evidence type="ECO:0000256" key="6">
    <source>
        <dbReference type="PIRSR" id="PIRSR602401-1"/>
    </source>
</evidence>
<evidence type="ECO:0000256" key="3">
    <source>
        <dbReference type="ARBA" id="ARBA00022723"/>
    </source>
</evidence>